<feature type="transmembrane region" description="Helical" evidence="4">
    <location>
        <begin position="422"/>
        <end position="444"/>
    </location>
</feature>
<feature type="transmembrane region" description="Helical" evidence="4">
    <location>
        <begin position="369"/>
        <end position="391"/>
    </location>
</feature>
<dbReference type="InterPro" id="IPR015915">
    <property type="entry name" value="Kelch-typ_b-propeller"/>
</dbReference>
<feature type="compositionally biased region" description="Polar residues" evidence="3">
    <location>
        <begin position="866"/>
        <end position="878"/>
    </location>
</feature>
<evidence type="ECO:0000256" key="4">
    <source>
        <dbReference type="SAM" id="Phobius"/>
    </source>
</evidence>
<accession>A0AAD7XWD6</accession>
<feature type="region of interest" description="Disordered" evidence="3">
    <location>
        <begin position="864"/>
        <end position="902"/>
    </location>
</feature>
<evidence type="ECO:0000313" key="7">
    <source>
        <dbReference type="Proteomes" id="UP001234581"/>
    </source>
</evidence>
<reference evidence="6 7" key="1">
    <citation type="submission" date="2023-03" db="EMBL/GenBank/DDBJ databases">
        <title>Genome sequence of Lichtheimia ornata CBS 291.66.</title>
        <authorList>
            <person name="Mohabir J.T."/>
            <person name="Shea T.P."/>
            <person name="Kurbessoian T."/>
            <person name="Berby B."/>
            <person name="Fontaine J."/>
            <person name="Livny J."/>
            <person name="Gnirke A."/>
            <person name="Stajich J.E."/>
            <person name="Cuomo C.A."/>
        </authorList>
    </citation>
    <scope>NUCLEOTIDE SEQUENCE [LARGE SCALE GENOMIC DNA]</scope>
    <source>
        <strain evidence="6">CBS 291.66</strain>
    </source>
</reference>
<evidence type="ECO:0000256" key="5">
    <source>
        <dbReference type="SAM" id="SignalP"/>
    </source>
</evidence>
<keyword evidence="1" id="KW-0880">Kelch repeat</keyword>
<dbReference type="RefSeq" id="XP_058337436.1">
    <property type="nucleotide sequence ID" value="XM_058491808.1"/>
</dbReference>
<dbReference type="Gene3D" id="2.120.10.80">
    <property type="entry name" value="Kelch-type beta propeller"/>
    <property type="match status" value="2"/>
</dbReference>
<comment type="caution">
    <text evidence="6">The sequence shown here is derived from an EMBL/GenBank/DDBJ whole genome shotgun (WGS) entry which is preliminary data.</text>
</comment>
<evidence type="ECO:0000313" key="6">
    <source>
        <dbReference type="EMBL" id="KAJ8652522.1"/>
    </source>
</evidence>
<dbReference type="EMBL" id="JARTCD010000102">
    <property type="protein sequence ID" value="KAJ8652522.1"/>
    <property type="molecule type" value="Genomic_DNA"/>
</dbReference>
<evidence type="ECO:0000256" key="2">
    <source>
        <dbReference type="ARBA" id="ARBA00022737"/>
    </source>
</evidence>
<feature type="compositionally biased region" description="Polar residues" evidence="3">
    <location>
        <begin position="886"/>
        <end position="902"/>
    </location>
</feature>
<feature type="transmembrane region" description="Helical" evidence="4">
    <location>
        <begin position="691"/>
        <end position="713"/>
    </location>
</feature>
<protein>
    <recommendedName>
        <fullName evidence="8">Galactose oxidase</fullName>
    </recommendedName>
</protein>
<dbReference type="Proteomes" id="UP001234581">
    <property type="component" value="Unassembled WGS sequence"/>
</dbReference>
<dbReference type="PANTHER" id="PTHR46647:SF1">
    <property type="entry name" value="RAB9 EFFECTOR PROTEIN WITH KELCH MOTIFS"/>
    <property type="match status" value="1"/>
</dbReference>
<feature type="chain" id="PRO_5042278845" description="Galactose oxidase" evidence="5">
    <location>
        <begin position="18"/>
        <end position="902"/>
    </location>
</feature>
<dbReference type="AlphaFoldDB" id="A0AAD7XWD6"/>
<sequence length="902" mass="101080">MIRLWLLLLTFVGYVHAYFSTPNMEQTLPFKSAIATAQRNHSMILFGGENATAPYTNDLYELEATSTGFEWRVLPQNNPPPPTSYARAVYMESMDAMVVLGGITNATNNLMVPMQVYTYFFANQTWVPAASNNEINGTIVPNNRRDFAVAADQQNNHIYIYSGGVNTTTINNDLWILDTTTMSFTQLPPTDVAHTGHSISLLSNNALVVTGGVRINSDLTSDLAPMDQLYVFNTQSRTWSIATTSGAVPSTRSNHNAVVDANDRIIVFGGDNSGPMRGRAYINGVAVLNTDFTWTTPSNQGIPPSRRSHASAAILDGAHLTVAFGASLNTWYNDINVLALDGITEGFSSWLQSYTADDSDSSSAWSPGAIAGVTIGLVVVVIILIVLLWKFQRYVRWLVMRIHHDIWRPRTGEPLWAETTRIICQVFLLFLFVLCLVFIIRQAISSPHVTQRIIEPAAQVDVPDLRFCFDGFPEYESPFDMRKIGLNCQTETGTPCASYIQPLDPAIFTPVFANSLGPITCFLFRTPPDFKLTSTSGNNDGARLLFTMFGDQSVASYARVHVSAYPKSMDPNVRVYGINDTVDVLLSEEEVSNWLNNERNDMQATNVYSLLPLSYSIMSYDLIDHRYLQDYGWNYVGFSPITNSSMEIETNFRQEAQNPNYMQTHQDIGLFVVYPETFANLIDREVKVYTLMNALGFVGGIFGLLLTVQVWLFGYRPRSPWGIVQRWSFGDMKRSLLRGLSTSFRTTESSGIPFIHPVHRRFSMLYNNNRPGELPTESNGERVARVEERMQVLELLFKSYYVDDEIFRSLDYATKRDLANVHGANDRLVAGSSPISPEKPQLTLDHHRQHEEDQQPVDATGFSHLFRNTTPAGESSTTLDDDQESSTHQLRNNGNTTPHDNH</sequence>
<keyword evidence="4" id="KW-0812">Transmembrane</keyword>
<gene>
    <name evidence="6" type="ORF">O0I10_011846</name>
</gene>
<keyword evidence="5" id="KW-0732">Signal</keyword>
<keyword evidence="7" id="KW-1185">Reference proteome</keyword>
<keyword evidence="2" id="KW-0677">Repeat</keyword>
<name>A0AAD7XWD6_9FUNG</name>
<evidence type="ECO:0000256" key="3">
    <source>
        <dbReference type="SAM" id="MobiDB-lite"/>
    </source>
</evidence>
<keyword evidence="4" id="KW-1133">Transmembrane helix</keyword>
<evidence type="ECO:0008006" key="8">
    <source>
        <dbReference type="Google" id="ProtNLM"/>
    </source>
</evidence>
<proteinExistence type="predicted"/>
<organism evidence="6 7">
    <name type="scientific">Lichtheimia ornata</name>
    <dbReference type="NCBI Taxonomy" id="688661"/>
    <lineage>
        <taxon>Eukaryota</taxon>
        <taxon>Fungi</taxon>
        <taxon>Fungi incertae sedis</taxon>
        <taxon>Mucoromycota</taxon>
        <taxon>Mucoromycotina</taxon>
        <taxon>Mucoromycetes</taxon>
        <taxon>Mucorales</taxon>
        <taxon>Lichtheimiaceae</taxon>
        <taxon>Lichtheimia</taxon>
    </lineage>
</organism>
<dbReference type="PANTHER" id="PTHR46647">
    <property type="entry name" value="RAB9 EFFECTOR PROTEIN WITH KELCH MOTIFS"/>
    <property type="match status" value="1"/>
</dbReference>
<dbReference type="Pfam" id="PF24681">
    <property type="entry name" value="Kelch_KLHDC2_KLHL20_DRC7"/>
    <property type="match status" value="1"/>
</dbReference>
<evidence type="ECO:0000256" key="1">
    <source>
        <dbReference type="ARBA" id="ARBA00022441"/>
    </source>
</evidence>
<feature type="signal peptide" evidence="5">
    <location>
        <begin position="1"/>
        <end position="17"/>
    </location>
</feature>
<dbReference type="GeneID" id="83219244"/>
<dbReference type="SUPFAM" id="SSF117281">
    <property type="entry name" value="Kelch motif"/>
    <property type="match status" value="1"/>
</dbReference>
<keyword evidence="4" id="KW-0472">Membrane</keyword>
<dbReference type="InterPro" id="IPR052124">
    <property type="entry name" value="Rab9_kelch_effector"/>
</dbReference>